<dbReference type="Pfam" id="PF18780">
    <property type="entry name" value="HNH_repeat"/>
    <property type="match status" value="1"/>
</dbReference>
<protein>
    <submittedName>
        <fullName evidence="1">Uncharacterized protein</fullName>
    </submittedName>
</protein>
<gene>
    <name evidence="1" type="ORF">LCGC14_3162120</name>
</gene>
<organism evidence="1">
    <name type="scientific">marine sediment metagenome</name>
    <dbReference type="NCBI Taxonomy" id="412755"/>
    <lineage>
        <taxon>unclassified sequences</taxon>
        <taxon>metagenomes</taxon>
        <taxon>ecological metagenomes</taxon>
    </lineage>
</organism>
<name>A0A0F8VR05_9ZZZZ</name>
<comment type="caution">
    <text evidence="1">The sequence shown here is derived from an EMBL/GenBank/DDBJ whole genome shotgun (WGS) entry which is preliminary data.</text>
</comment>
<dbReference type="InterPro" id="IPR041025">
    <property type="entry name" value="HNH_repeat"/>
</dbReference>
<feature type="non-terminal residue" evidence="1">
    <location>
        <position position="97"/>
    </location>
</feature>
<evidence type="ECO:0000313" key="1">
    <source>
        <dbReference type="EMBL" id="KKK46752.1"/>
    </source>
</evidence>
<proteinExistence type="predicted"/>
<sequence length="97" mass="11329">MKKIPKNEVINEMKRVHKENNNVVPTMKGWKSLSNISVDVVNRAFGTWKKAWPAIGIEYEKPLYKKRERIIIDLQRAFAKNKNIVKTKDLIRVSGHT</sequence>
<dbReference type="AlphaFoldDB" id="A0A0F8VR05"/>
<accession>A0A0F8VR05</accession>
<reference evidence="1" key="1">
    <citation type="journal article" date="2015" name="Nature">
        <title>Complex archaea that bridge the gap between prokaryotes and eukaryotes.</title>
        <authorList>
            <person name="Spang A."/>
            <person name="Saw J.H."/>
            <person name="Jorgensen S.L."/>
            <person name="Zaremba-Niedzwiedzka K."/>
            <person name="Martijn J."/>
            <person name="Lind A.E."/>
            <person name="van Eijk R."/>
            <person name="Schleper C."/>
            <person name="Guy L."/>
            <person name="Ettema T.J."/>
        </authorList>
    </citation>
    <scope>NUCLEOTIDE SEQUENCE</scope>
</reference>
<dbReference type="EMBL" id="LAZR01069923">
    <property type="protein sequence ID" value="KKK46752.1"/>
    <property type="molecule type" value="Genomic_DNA"/>
</dbReference>